<feature type="binding site" evidence="8">
    <location>
        <position position="197"/>
    </location>
    <ligand>
        <name>phosphoenolpyruvate</name>
        <dbReference type="ChEBI" id="CHEBI:58702"/>
    </ligand>
</feature>
<organism evidence="11">
    <name type="scientific">Pseudarthrobacter sulfonivorans</name>
    <dbReference type="NCBI Taxonomy" id="121292"/>
    <lineage>
        <taxon>Bacteria</taxon>
        <taxon>Bacillati</taxon>
        <taxon>Actinomycetota</taxon>
        <taxon>Actinomycetes</taxon>
        <taxon>Micrococcales</taxon>
        <taxon>Micrococcaceae</taxon>
        <taxon>Pseudarthrobacter</taxon>
    </lineage>
</organism>
<feature type="binding site" evidence="8">
    <location>
        <position position="368"/>
    </location>
    <ligand>
        <name>phosphoenolpyruvate</name>
        <dbReference type="ChEBI" id="CHEBI:58702"/>
    </ligand>
</feature>
<keyword evidence="3 8" id="KW-0963">Cytoplasm</keyword>
<evidence type="ECO:0000259" key="10">
    <source>
        <dbReference type="Pfam" id="PF00275"/>
    </source>
</evidence>
<evidence type="ECO:0000313" key="12">
    <source>
        <dbReference type="Proteomes" id="UP000065151"/>
    </source>
</evidence>
<feature type="binding site" evidence="8">
    <location>
        <position position="409"/>
    </location>
    <ligand>
        <name>phosphoenolpyruvate</name>
        <dbReference type="ChEBI" id="CHEBI:58702"/>
    </ligand>
</feature>
<dbReference type="HAMAP" id="MF_00210">
    <property type="entry name" value="EPSP_synth"/>
    <property type="match status" value="1"/>
</dbReference>
<dbReference type="GO" id="GO:0009423">
    <property type="term" value="P:chorismate biosynthetic process"/>
    <property type="evidence" value="ECO:0007669"/>
    <property type="project" value="UniProtKB-UniRule"/>
</dbReference>
<dbReference type="PANTHER" id="PTHR21090">
    <property type="entry name" value="AROM/DEHYDROQUINATE SYNTHASE"/>
    <property type="match status" value="1"/>
</dbReference>
<evidence type="ECO:0000256" key="1">
    <source>
        <dbReference type="ARBA" id="ARBA00004811"/>
    </source>
</evidence>
<dbReference type="InterPro" id="IPR023193">
    <property type="entry name" value="EPSP_synthase_CS"/>
</dbReference>
<comment type="pathway">
    <text evidence="1 8">Metabolic intermediate biosynthesis; chorismate biosynthesis; chorismate from D-erythrose 4-phosphate and phosphoenolpyruvate: step 6/7.</text>
</comment>
<dbReference type="GO" id="GO:0005737">
    <property type="term" value="C:cytoplasm"/>
    <property type="evidence" value="ECO:0007669"/>
    <property type="project" value="UniProtKB-SubCell"/>
</dbReference>
<keyword evidence="5 8" id="KW-0808">Transferase</keyword>
<dbReference type="EMBL" id="CP013747">
    <property type="protein sequence ID" value="ALV42901.1"/>
    <property type="molecule type" value="Genomic_DNA"/>
</dbReference>
<comment type="caution">
    <text evidence="8">Lacks conserved residue(s) required for the propagation of feature annotation.</text>
</comment>
<feature type="binding site" evidence="8">
    <location>
        <position position="46"/>
    </location>
    <ligand>
        <name>3-phosphoshikimate</name>
        <dbReference type="ChEBI" id="CHEBI:145989"/>
    </ligand>
</feature>
<comment type="similarity">
    <text evidence="2 8">Belongs to the EPSP synthase family.</text>
</comment>
<dbReference type="SUPFAM" id="SSF55205">
    <property type="entry name" value="EPT/RTPC-like"/>
    <property type="match status" value="1"/>
</dbReference>
<dbReference type="NCBIfam" id="TIGR01356">
    <property type="entry name" value="aroA"/>
    <property type="match status" value="1"/>
</dbReference>
<dbReference type="InterPro" id="IPR001986">
    <property type="entry name" value="Enolpyruvate_Tfrase_dom"/>
</dbReference>
<comment type="subcellular location">
    <subcellularLocation>
        <location evidence="8">Cytoplasm</location>
    </subcellularLocation>
</comment>
<evidence type="ECO:0000256" key="5">
    <source>
        <dbReference type="ARBA" id="ARBA00022679"/>
    </source>
</evidence>
<feature type="binding site" evidence="8">
    <location>
        <position position="337"/>
    </location>
    <ligand>
        <name>3-phosphoshikimate</name>
        <dbReference type="ChEBI" id="CHEBI:145989"/>
    </ligand>
</feature>
<evidence type="ECO:0000256" key="8">
    <source>
        <dbReference type="HAMAP-Rule" id="MF_00210"/>
    </source>
</evidence>
<feature type="binding site" evidence="8">
    <location>
        <position position="195"/>
    </location>
    <ligand>
        <name>3-phosphoshikimate</name>
        <dbReference type="ChEBI" id="CHEBI:145989"/>
    </ligand>
</feature>
<reference evidence="11 12" key="1">
    <citation type="submission" date="2015-12" db="EMBL/GenBank/DDBJ databases">
        <authorList>
            <person name="Shamseldin A."/>
            <person name="Moawad H."/>
            <person name="Abd El-Rahim W.M."/>
            <person name="Sadowsky M.J."/>
        </authorList>
    </citation>
    <scope>NUCLEOTIDE SEQUENCE [LARGE SCALE GENOMIC DNA]</scope>
    <source>
        <strain evidence="11 12">Ar51</strain>
    </source>
</reference>
<feature type="binding site" evidence="8">
    <location>
        <position position="434"/>
    </location>
    <ligand>
        <name>phosphoenolpyruvate</name>
        <dbReference type="ChEBI" id="CHEBI:58702"/>
    </ligand>
</feature>
<keyword evidence="4 8" id="KW-0028">Amino-acid biosynthesis</keyword>
<feature type="binding site" evidence="8">
    <location>
        <position position="196"/>
    </location>
    <ligand>
        <name>3-phosphoshikimate</name>
        <dbReference type="ChEBI" id="CHEBI:145989"/>
    </ligand>
</feature>
<evidence type="ECO:0000256" key="4">
    <source>
        <dbReference type="ARBA" id="ARBA00022605"/>
    </source>
</evidence>
<dbReference type="Gene3D" id="3.65.10.10">
    <property type="entry name" value="Enolpyruvate transferase domain"/>
    <property type="match status" value="2"/>
</dbReference>
<feature type="binding site" evidence="8">
    <location>
        <position position="197"/>
    </location>
    <ligand>
        <name>3-phosphoshikimate</name>
        <dbReference type="ChEBI" id="CHEBI:145989"/>
    </ligand>
</feature>
<feature type="binding site" evidence="8">
    <location>
        <position position="364"/>
    </location>
    <ligand>
        <name>3-phosphoshikimate</name>
        <dbReference type="ChEBI" id="CHEBI:145989"/>
    </ligand>
</feature>
<dbReference type="PIRSF" id="PIRSF000505">
    <property type="entry name" value="EPSPS"/>
    <property type="match status" value="1"/>
</dbReference>
<dbReference type="CDD" id="cd01556">
    <property type="entry name" value="EPSP_synthase"/>
    <property type="match status" value="1"/>
</dbReference>
<feature type="domain" description="Enolpyruvate transferase" evidence="10">
    <location>
        <begin position="29"/>
        <end position="441"/>
    </location>
</feature>
<comment type="subunit">
    <text evidence="8">Monomer.</text>
</comment>
<evidence type="ECO:0000256" key="9">
    <source>
        <dbReference type="SAM" id="MobiDB-lite"/>
    </source>
</evidence>
<dbReference type="KEGG" id="psul:AU252_18500"/>
<dbReference type="GO" id="GO:0009073">
    <property type="term" value="P:aromatic amino acid family biosynthetic process"/>
    <property type="evidence" value="ECO:0007669"/>
    <property type="project" value="UniProtKB-KW"/>
</dbReference>
<keyword evidence="6 8" id="KW-0057">Aromatic amino acid biosynthesis</keyword>
<dbReference type="InterPro" id="IPR013792">
    <property type="entry name" value="RNA3'P_cycl/enolpyr_Trfase_a/b"/>
</dbReference>
<comment type="function">
    <text evidence="8">Catalyzes the transfer of the enolpyruvyl moiety of phosphoenolpyruvate (PEP) to the 5-hydroxyl of shikimate-3-phosphate (S3P) to produce enolpyruvyl shikimate-3-phosphate and inorganic phosphate.</text>
</comment>
<dbReference type="Pfam" id="PF00275">
    <property type="entry name" value="EPSP_synthase"/>
    <property type="match status" value="1"/>
</dbReference>
<evidence type="ECO:0000256" key="6">
    <source>
        <dbReference type="ARBA" id="ARBA00023141"/>
    </source>
</evidence>
<dbReference type="PANTHER" id="PTHR21090:SF5">
    <property type="entry name" value="PENTAFUNCTIONAL AROM POLYPEPTIDE"/>
    <property type="match status" value="1"/>
</dbReference>
<feature type="binding site" evidence="8">
    <location>
        <position position="118"/>
    </location>
    <ligand>
        <name>phosphoenolpyruvate</name>
        <dbReference type="ChEBI" id="CHEBI:58702"/>
    </ligand>
</feature>
<name>A0A0U3QTD9_9MICC</name>
<dbReference type="EC" id="2.5.1.19" evidence="8"/>
<dbReference type="Proteomes" id="UP000065151">
    <property type="component" value="Chromosome"/>
</dbReference>
<sequence>MTGSTPPAATDSHSSTGTVPHWPAPFASRPINATVTVPGSKSLTNRFLVLAALADGPSRLRAPLHSRDSALMIEALRQLGATITEVPGDGAFGPDLEVTPLSREAPSSKTHIDCGLAGTVMRFVPPLAALRNGVSVFDGDPHARKRPMGTIIEALKALGVALTADDGGTPSSLPFTVAGTGEVRGGHLVIDASASSQFVSALLLVGARFTDGLHLEHVGKPVPSLDHINMTVAVLRGVGVSVDDSVPNHWVVAPGPIRAFDQRIEQDLSNAGPFLAAALASGGTVRIPDWPAGTTQVGDLWRSILADMGADVSLADGVLTVTGGPEIKGADFDETSELAPTVAALCALASGPSRLTGIAHLRGHETDRLAALVTEINRLGGDAEETSDGLVIRPAKLHAGVVHSYADHRMATAGAILGLAVPGIEVQDIATTAKTMPEFPQMWADMLAQGAAADKRAEGPTGGTQH</sequence>
<feature type="binding site" evidence="8">
    <location>
        <position position="224"/>
    </location>
    <ligand>
        <name>3-phosphoshikimate</name>
        <dbReference type="ChEBI" id="CHEBI:145989"/>
    </ligand>
</feature>
<evidence type="ECO:0000313" key="11">
    <source>
        <dbReference type="EMBL" id="ALV42901.1"/>
    </source>
</evidence>
<dbReference type="STRING" id="121292.AU252_18500"/>
<dbReference type="InterPro" id="IPR036968">
    <property type="entry name" value="Enolpyruvate_Tfrase_sf"/>
</dbReference>
<dbReference type="GO" id="GO:0003866">
    <property type="term" value="F:3-phosphoshikimate 1-carboxyvinyltransferase activity"/>
    <property type="evidence" value="ECO:0007669"/>
    <property type="project" value="UniProtKB-UniRule"/>
</dbReference>
<evidence type="ECO:0000256" key="3">
    <source>
        <dbReference type="ARBA" id="ARBA00022490"/>
    </source>
</evidence>
<evidence type="ECO:0000256" key="2">
    <source>
        <dbReference type="ARBA" id="ARBA00009948"/>
    </source>
</evidence>
<feature type="binding site" evidence="8">
    <location>
        <position position="41"/>
    </location>
    <ligand>
        <name>phosphoenolpyruvate</name>
        <dbReference type="ChEBI" id="CHEBI:58702"/>
    </ligand>
</feature>
<dbReference type="PROSITE" id="PS00885">
    <property type="entry name" value="EPSP_SYNTHASE_2"/>
    <property type="match status" value="1"/>
</dbReference>
<dbReference type="FunFam" id="3.65.10.10:FF:000011">
    <property type="entry name" value="3-phosphoshikimate 1-carboxyvinyltransferase"/>
    <property type="match status" value="1"/>
</dbReference>
<feature type="binding site" evidence="8">
    <location>
        <position position="146"/>
    </location>
    <ligand>
        <name>phosphoenolpyruvate</name>
        <dbReference type="ChEBI" id="CHEBI:58702"/>
    </ligand>
</feature>
<feature type="region of interest" description="Disordered" evidence="9">
    <location>
        <begin position="1"/>
        <end position="28"/>
    </location>
</feature>
<comment type="catalytic activity">
    <reaction evidence="7">
        <text>3-phosphoshikimate + phosphoenolpyruvate = 5-O-(1-carboxyvinyl)-3-phosphoshikimate + phosphate</text>
        <dbReference type="Rhea" id="RHEA:21256"/>
        <dbReference type="ChEBI" id="CHEBI:43474"/>
        <dbReference type="ChEBI" id="CHEBI:57701"/>
        <dbReference type="ChEBI" id="CHEBI:58702"/>
        <dbReference type="ChEBI" id="CHEBI:145989"/>
        <dbReference type="EC" id="2.5.1.19"/>
    </reaction>
    <physiologicalReaction direction="left-to-right" evidence="7">
        <dbReference type="Rhea" id="RHEA:21257"/>
    </physiologicalReaction>
</comment>
<dbReference type="RefSeq" id="WP_058931975.1">
    <property type="nucleotide sequence ID" value="NZ_CP013747.1"/>
</dbReference>
<protein>
    <recommendedName>
        <fullName evidence="8">3-phosphoshikimate 1-carboxyvinyltransferase</fullName>
        <ecNumber evidence="8">2.5.1.19</ecNumber>
    </recommendedName>
    <alternativeName>
        <fullName evidence="8">5-enolpyruvylshikimate-3-phosphate synthase</fullName>
        <shortName evidence="8">EPSP synthase</shortName>
        <shortName evidence="8">EPSPS</shortName>
    </alternativeName>
</protein>
<dbReference type="UniPathway" id="UPA00053">
    <property type="reaction ID" value="UER00089"/>
</dbReference>
<dbReference type="InterPro" id="IPR006264">
    <property type="entry name" value="EPSP_synthase"/>
</dbReference>
<dbReference type="AlphaFoldDB" id="A0A0U3QTD9"/>
<dbReference type="FunFam" id="3.65.10.10:FF:000010">
    <property type="entry name" value="3-phosphoshikimate 1-carboxyvinyltransferase"/>
    <property type="match status" value="1"/>
</dbReference>
<feature type="binding site" evidence="8">
    <location>
        <position position="42"/>
    </location>
    <ligand>
        <name>3-phosphoshikimate</name>
        <dbReference type="ChEBI" id="CHEBI:145989"/>
    </ligand>
</feature>
<evidence type="ECO:0000256" key="7">
    <source>
        <dbReference type="ARBA" id="ARBA00044633"/>
    </source>
</evidence>
<feature type="active site" description="Proton acceptor" evidence="8">
    <location>
        <position position="337"/>
    </location>
</feature>
<feature type="compositionally biased region" description="Polar residues" evidence="9">
    <location>
        <begin position="1"/>
        <end position="18"/>
    </location>
</feature>
<gene>
    <name evidence="8" type="primary">aroA</name>
    <name evidence="11" type="ORF">AU252_18500</name>
</gene>
<feature type="binding site" evidence="8">
    <location>
        <position position="41"/>
    </location>
    <ligand>
        <name>3-phosphoshikimate</name>
        <dbReference type="ChEBI" id="CHEBI:145989"/>
    </ligand>
</feature>
<dbReference type="GO" id="GO:0008652">
    <property type="term" value="P:amino acid biosynthetic process"/>
    <property type="evidence" value="ECO:0007669"/>
    <property type="project" value="UniProtKB-KW"/>
</dbReference>
<dbReference type="PROSITE" id="PS00104">
    <property type="entry name" value="EPSP_SYNTHASE_1"/>
    <property type="match status" value="1"/>
</dbReference>
<accession>A0A0U3QTD9</accession>
<proteinExistence type="inferred from homology"/>